<sequence length="155" mass="15903">MNRPRCGRHEERELSLCSLAAPALDSSGYPLAAVEVCALTAYVCEYRNAATNSSLGVLTITPTDPSVAPAQVAAAWQKLPDAKPVSGVGDAAVYASVSAGQKSSVLGAAKRTSEATIAVMYTGPATTQDKLAPWSAPPSTPSDPVHPRAPTTPAQ</sequence>
<gene>
    <name evidence="2" type="ORF">Atai01_27250</name>
</gene>
<accession>A0A9W6R027</accession>
<keyword evidence="3" id="KW-1185">Reference proteome</keyword>
<organism evidence="2 3">
    <name type="scientific">Amycolatopsis taiwanensis</name>
    <dbReference type="NCBI Taxonomy" id="342230"/>
    <lineage>
        <taxon>Bacteria</taxon>
        <taxon>Bacillati</taxon>
        <taxon>Actinomycetota</taxon>
        <taxon>Actinomycetes</taxon>
        <taxon>Pseudonocardiales</taxon>
        <taxon>Pseudonocardiaceae</taxon>
        <taxon>Amycolatopsis</taxon>
    </lineage>
</organism>
<evidence type="ECO:0000256" key="1">
    <source>
        <dbReference type="SAM" id="MobiDB-lite"/>
    </source>
</evidence>
<evidence type="ECO:0000313" key="2">
    <source>
        <dbReference type="EMBL" id="GLY66106.1"/>
    </source>
</evidence>
<dbReference type="AlphaFoldDB" id="A0A9W6R027"/>
<dbReference type="EMBL" id="BSTI01000005">
    <property type="protein sequence ID" value="GLY66106.1"/>
    <property type="molecule type" value="Genomic_DNA"/>
</dbReference>
<protein>
    <submittedName>
        <fullName evidence="2">Uncharacterized protein</fullName>
    </submittedName>
</protein>
<feature type="region of interest" description="Disordered" evidence="1">
    <location>
        <begin position="128"/>
        <end position="155"/>
    </location>
</feature>
<name>A0A9W6R027_9PSEU</name>
<proteinExistence type="predicted"/>
<dbReference type="Proteomes" id="UP001165136">
    <property type="component" value="Unassembled WGS sequence"/>
</dbReference>
<dbReference type="RefSeq" id="WP_285487036.1">
    <property type="nucleotide sequence ID" value="NZ_BSTI01000005.1"/>
</dbReference>
<comment type="caution">
    <text evidence="2">The sequence shown here is derived from an EMBL/GenBank/DDBJ whole genome shotgun (WGS) entry which is preliminary data.</text>
</comment>
<reference evidence="2" key="1">
    <citation type="submission" date="2023-03" db="EMBL/GenBank/DDBJ databases">
        <title>Amycolatopsis taiwanensis NBRC 103393.</title>
        <authorList>
            <person name="Ichikawa N."/>
            <person name="Sato H."/>
            <person name="Tonouchi N."/>
        </authorList>
    </citation>
    <scope>NUCLEOTIDE SEQUENCE</scope>
    <source>
        <strain evidence="2">NBRC 103393</strain>
    </source>
</reference>
<evidence type="ECO:0000313" key="3">
    <source>
        <dbReference type="Proteomes" id="UP001165136"/>
    </source>
</evidence>